<keyword evidence="2" id="KW-0378">Hydrolase</keyword>
<evidence type="ECO:0000313" key="8">
    <source>
        <dbReference type="WBParaSite" id="ECPE_0001304701-mRNA-1"/>
    </source>
</evidence>
<dbReference type="GO" id="GO:0006013">
    <property type="term" value="P:mannose metabolic process"/>
    <property type="evidence" value="ECO:0007669"/>
    <property type="project" value="InterPro"/>
</dbReference>
<feature type="domain" description="Glycoside hydrolase family 38 central" evidence="5">
    <location>
        <begin position="1"/>
        <end position="48"/>
    </location>
</feature>
<dbReference type="GO" id="GO:0004559">
    <property type="term" value="F:alpha-mannosidase activity"/>
    <property type="evidence" value="ECO:0007669"/>
    <property type="project" value="InterPro"/>
</dbReference>
<accession>A0A183B1C4</accession>
<evidence type="ECO:0000256" key="2">
    <source>
        <dbReference type="ARBA" id="ARBA00022801"/>
    </source>
</evidence>
<evidence type="ECO:0000313" key="6">
    <source>
        <dbReference type="EMBL" id="VDP90281.1"/>
    </source>
</evidence>
<dbReference type="OrthoDB" id="2016903at2759"/>
<dbReference type="AlphaFoldDB" id="A0A183B1C4"/>
<dbReference type="GO" id="GO:0030246">
    <property type="term" value="F:carbohydrate binding"/>
    <property type="evidence" value="ECO:0007669"/>
    <property type="project" value="InterPro"/>
</dbReference>
<dbReference type="InterPro" id="IPR015341">
    <property type="entry name" value="Glyco_hydro_38_cen"/>
</dbReference>
<dbReference type="Proteomes" id="UP000272942">
    <property type="component" value="Unassembled WGS sequence"/>
</dbReference>
<keyword evidence="3" id="KW-1015">Disulfide bond</keyword>
<name>A0A183B1C4_9TREM</name>
<dbReference type="InterPro" id="IPR028995">
    <property type="entry name" value="Glyco_hydro_57/38_cen_sf"/>
</dbReference>
<proteinExistence type="predicted"/>
<evidence type="ECO:0000313" key="7">
    <source>
        <dbReference type="Proteomes" id="UP000272942"/>
    </source>
</evidence>
<dbReference type="WBParaSite" id="ECPE_0001304701-mRNA-1">
    <property type="protein sequence ID" value="ECPE_0001304701-mRNA-1"/>
    <property type="gene ID" value="ECPE_0001304701"/>
</dbReference>
<dbReference type="Pfam" id="PF09261">
    <property type="entry name" value="Alpha-mann_mid"/>
    <property type="match status" value="1"/>
</dbReference>
<keyword evidence="1" id="KW-0479">Metal-binding</keyword>
<dbReference type="InterPro" id="IPR011013">
    <property type="entry name" value="Gal_mutarotase_sf_dom"/>
</dbReference>
<dbReference type="PANTHER" id="PTHR11607">
    <property type="entry name" value="ALPHA-MANNOSIDASE"/>
    <property type="match status" value="1"/>
</dbReference>
<dbReference type="Pfam" id="PF07748">
    <property type="entry name" value="Glyco_hydro_38C"/>
    <property type="match status" value="1"/>
</dbReference>
<dbReference type="InterPro" id="IPR011682">
    <property type="entry name" value="Glyco_hydro_38_C"/>
</dbReference>
<dbReference type="EMBL" id="UZAN01054090">
    <property type="protein sequence ID" value="VDP90281.1"/>
    <property type="molecule type" value="Genomic_DNA"/>
</dbReference>
<dbReference type="Gene3D" id="1.20.1270.50">
    <property type="entry name" value="Glycoside hydrolase family 38, central domain"/>
    <property type="match status" value="1"/>
</dbReference>
<dbReference type="SUPFAM" id="SSF88688">
    <property type="entry name" value="Families 57/38 glycoside transferase middle domain"/>
    <property type="match status" value="1"/>
</dbReference>
<evidence type="ECO:0000259" key="5">
    <source>
        <dbReference type="Pfam" id="PF09261"/>
    </source>
</evidence>
<dbReference type="GO" id="GO:0005764">
    <property type="term" value="C:lysosome"/>
    <property type="evidence" value="ECO:0007669"/>
    <property type="project" value="TreeGrafter"/>
</dbReference>
<evidence type="ECO:0000259" key="4">
    <source>
        <dbReference type="Pfam" id="PF07748"/>
    </source>
</evidence>
<evidence type="ECO:0000256" key="3">
    <source>
        <dbReference type="ARBA" id="ARBA00023157"/>
    </source>
</evidence>
<organism evidence="8">
    <name type="scientific">Echinostoma caproni</name>
    <dbReference type="NCBI Taxonomy" id="27848"/>
    <lineage>
        <taxon>Eukaryota</taxon>
        <taxon>Metazoa</taxon>
        <taxon>Spiralia</taxon>
        <taxon>Lophotrochozoa</taxon>
        <taxon>Platyhelminthes</taxon>
        <taxon>Trematoda</taxon>
        <taxon>Digenea</taxon>
        <taxon>Plagiorchiida</taxon>
        <taxon>Echinostomata</taxon>
        <taxon>Echinostomatoidea</taxon>
        <taxon>Echinostomatidae</taxon>
        <taxon>Echinostoma</taxon>
    </lineage>
</organism>
<sequence length="357" mass="39754">MRRAMGVMQHHDAVTGTEKQQVAQDYARLLSLGVKQGEKVIVDATSKLLPNFGELVRTQALSFYDKLNMSVCDALEARAPYLSENGIGGVFVMIYNPTGLQLNSSWVRLPIYVPNLQPESVKFKLFGLRGYILQPTPFQLVPIQSRIQDIPERKRTQSVSNMELVFNAAISGKCVEEVHLKYNNWATLTVRPYMNWELETDWIVGPIPDDGFEFSREVIVRYGVTGDGISPNVPDVCATKKNPTFTETEPIAGNYYPIVSRIMLKGSQPKYKDAPAMGFAVYTDRSQGDSSLENKQIELMLHRRLVRDDLKGVGEPLAENGVDDHVHGNQVLKVPILSAEGGLHQSGVALVTTYAKD</sequence>
<protein>
    <submittedName>
        <fullName evidence="8">Alpha-mannosidase</fullName>
    </submittedName>
</protein>
<dbReference type="SUPFAM" id="SSF74650">
    <property type="entry name" value="Galactose mutarotase-like"/>
    <property type="match status" value="1"/>
</dbReference>
<evidence type="ECO:0000256" key="1">
    <source>
        <dbReference type="ARBA" id="ARBA00022723"/>
    </source>
</evidence>
<dbReference type="InterPro" id="IPR050843">
    <property type="entry name" value="Glycosyl_Hydrlase_38"/>
</dbReference>
<dbReference type="GO" id="GO:0046872">
    <property type="term" value="F:metal ion binding"/>
    <property type="evidence" value="ECO:0007669"/>
    <property type="project" value="UniProtKB-KW"/>
</dbReference>
<feature type="domain" description="Glycosyl hydrolase family 38 C-terminal" evidence="4">
    <location>
        <begin position="250"/>
        <end position="309"/>
    </location>
</feature>
<dbReference type="FunFam" id="1.20.1270.50:FF:000003">
    <property type="entry name" value="Alpha-mannosidase"/>
    <property type="match status" value="1"/>
</dbReference>
<reference evidence="6 7" key="2">
    <citation type="submission" date="2018-11" db="EMBL/GenBank/DDBJ databases">
        <authorList>
            <consortium name="Pathogen Informatics"/>
        </authorList>
    </citation>
    <scope>NUCLEOTIDE SEQUENCE [LARGE SCALE GENOMIC DNA]</scope>
    <source>
        <strain evidence="6 7">Egypt</strain>
    </source>
</reference>
<dbReference type="Gene3D" id="2.70.98.30">
    <property type="entry name" value="Golgi alpha-mannosidase II, domain 4"/>
    <property type="match status" value="1"/>
</dbReference>
<reference evidence="8" key="1">
    <citation type="submission" date="2016-06" db="UniProtKB">
        <authorList>
            <consortium name="WormBaseParasite"/>
        </authorList>
    </citation>
    <scope>IDENTIFICATION</scope>
</reference>
<dbReference type="InterPro" id="IPR037094">
    <property type="entry name" value="Glyco_hydro_38_cen_sf"/>
</dbReference>
<keyword evidence="7" id="KW-1185">Reference proteome</keyword>
<gene>
    <name evidence="6" type="ORF">ECPE_LOCUS13009</name>
</gene>
<dbReference type="PANTHER" id="PTHR11607:SF3">
    <property type="entry name" value="LYSOSOMAL ALPHA-MANNOSIDASE"/>
    <property type="match status" value="1"/>
</dbReference>